<name>A0A2T7U929_9BURK</name>
<dbReference type="GO" id="GO:0015562">
    <property type="term" value="F:efflux transmembrane transporter activity"/>
    <property type="evidence" value="ECO:0007669"/>
    <property type="project" value="InterPro"/>
</dbReference>
<keyword evidence="3" id="KW-0812">Transmembrane</keyword>
<evidence type="ECO:0000256" key="6">
    <source>
        <dbReference type="SAM" id="Coils"/>
    </source>
</evidence>
<gene>
    <name evidence="7" type="ORF">H663_018485</name>
</gene>
<organism evidence="7 8">
    <name type="scientific">Limnohabitans planktonicus II-D5</name>
    <dbReference type="NCBI Taxonomy" id="1293045"/>
    <lineage>
        <taxon>Bacteria</taxon>
        <taxon>Pseudomonadati</taxon>
        <taxon>Pseudomonadota</taxon>
        <taxon>Betaproteobacteria</taxon>
        <taxon>Burkholderiales</taxon>
        <taxon>Comamonadaceae</taxon>
        <taxon>Limnohabitans</taxon>
    </lineage>
</organism>
<dbReference type="Gene3D" id="1.20.1600.10">
    <property type="entry name" value="Outer membrane efflux proteins (OEP)"/>
    <property type="match status" value="1"/>
</dbReference>
<keyword evidence="6" id="KW-0175">Coiled coil</keyword>
<evidence type="ECO:0000313" key="8">
    <source>
        <dbReference type="Proteomes" id="UP000037507"/>
    </source>
</evidence>
<proteinExistence type="predicted"/>
<dbReference type="PANTHER" id="PTHR30026">
    <property type="entry name" value="OUTER MEMBRANE PROTEIN TOLC"/>
    <property type="match status" value="1"/>
</dbReference>
<dbReference type="Proteomes" id="UP000037507">
    <property type="component" value="Unassembled WGS sequence"/>
</dbReference>
<evidence type="ECO:0008006" key="9">
    <source>
        <dbReference type="Google" id="ProtNLM"/>
    </source>
</evidence>
<evidence type="ECO:0000256" key="1">
    <source>
        <dbReference type="ARBA" id="ARBA00004442"/>
    </source>
</evidence>
<dbReference type="InterPro" id="IPR051906">
    <property type="entry name" value="TolC-like"/>
</dbReference>
<dbReference type="GO" id="GO:1990281">
    <property type="term" value="C:efflux pump complex"/>
    <property type="evidence" value="ECO:0007669"/>
    <property type="project" value="TreeGrafter"/>
</dbReference>
<evidence type="ECO:0000313" key="7">
    <source>
        <dbReference type="EMBL" id="PVE41196.1"/>
    </source>
</evidence>
<sequence>MRHTICQKLQPARSEGHFLSMGREDRAGAGRGRKMGRSALGLALSVLLGACAVIPDSQAPGPLADFAQQNQKDREASQKHVDALQGPLSMEAAMARALKYNLDLRARQMEALLASGTYRASLLEMLPSVNARVNRTERDKVRQSLGVDTPTQDLSSIQRDLGVSWNVLDTAVAYFNARQSDGRAQIAEQKRRKAMHALMQDVRNAFWRAAAAQAMRSKLRQTIDEADEALKASRQIESERVRPPQEALAYQRQLVENIRLLEGIEQDLAPAEVELASLVNLPLNQPITLQVDWPKGVMLDGLDNTELLENMALAHNGDVRDSYIQSQMAREETRKVMLRLFPSLNFNSSARYDSDRYLVHHNWMETSASLSFNLLNLLTVPVQARLAEAGVQLADQRRMVTQMAVLTQVHMARMALKNAANAYARAQQMWEIDQRLLQQSQALQTALLRGRLETVSIQSNALLSEFRRYQGLAQVQMAESRLQAALGQEMEHQPLSQPLETLTEQVRQKNLRTSWSPAQPVTGTEDKQ</sequence>
<keyword evidence="2" id="KW-1134">Transmembrane beta strand</keyword>
<dbReference type="GO" id="GO:0015288">
    <property type="term" value="F:porin activity"/>
    <property type="evidence" value="ECO:0007669"/>
    <property type="project" value="TreeGrafter"/>
</dbReference>
<dbReference type="PANTHER" id="PTHR30026:SF20">
    <property type="entry name" value="OUTER MEMBRANE PROTEIN TOLC"/>
    <property type="match status" value="1"/>
</dbReference>
<reference evidence="7" key="1">
    <citation type="submission" date="2017-04" db="EMBL/GenBank/DDBJ databases">
        <title>Unexpected and diverse lifestyles within the genus Limnohabitans.</title>
        <authorList>
            <person name="Kasalicky V."/>
            <person name="Mehrshad M."/>
            <person name="Andrei S.-A."/>
            <person name="Salcher M."/>
            <person name="Kratochvilova H."/>
            <person name="Simek K."/>
            <person name="Ghai R."/>
        </authorList>
    </citation>
    <scope>NUCLEOTIDE SEQUENCE [LARGE SCALE GENOMIC DNA]</scope>
    <source>
        <strain evidence="7">II-D5</strain>
    </source>
</reference>
<keyword evidence="5" id="KW-0998">Cell outer membrane</keyword>
<evidence type="ECO:0000256" key="2">
    <source>
        <dbReference type="ARBA" id="ARBA00022452"/>
    </source>
</evidence>
<feature type="coiled-coil region" evidence="6">
    <location>
        <begin position="209"/>
        <end position="239"/>
    </location>
</feature>
<evidence type="ECO:0000256" key="5">
    <source>
        <dbReference type="ARBA" id="ARBA00023237"/>
    </source>
</evidence>
<comment type="subcellular location">
    <subcellularLocation>
        <location evidence="1">Cell outer membrane</location>
    </subcellularLocation>
</comment>
<evidence type="ECO:0000256" key="4">
    <source>
        <dbReference type="ARBA" id="ARBA00023136"/>
    </source>
</evidence>
<comment type="caution">
    <text evidence="7">The sequence shown here is derived from an EMBL/GenBank/DDBJ whole genome shotgun (WGS) entry which is preliminary data.</text>
</comment>
<keyword evidence="8" id="KW-1185">Reference proteome</keyword>
<keyword evidence="4" id="KW-0472">Membrane</keyword>
<evidence type="ECO:0000256" key="3">
    <source>
        <dbReference type="ARBA" id="ARBA00022692"/>
    </source>
</evidence>
<dbReference type="OrthoDB" id="9764652at2"/>
<dbReference type="AlphaFoldDB" id="A0A2T7U929"/>
<protein>
    <recommendedName>
        <fullName evidence="9">Transporter</fullName>
    </recommendedName>
</protein>
<dbReference type="GO" id="GO:0009279">
    <property type="term" value="C:cell outer membrane"/>
    <property type="evidence" value="ECO:0007669"/>
    <property type="project" value="UniProtKB-SubCell"/>
</dbReference>
<dbReference type="EMBL" id="LFYT02000036">
    <property type="protein sequence ID" value="PVE41196.1"/>
    <property type="molecule type" value="Genomic_DNA"/>
</dbReference>
<accession>A0A2T7U929</accession>
<dbReference type="SUPFAM" id="SSF56954">
    <property type="entry name" value="Outer membrane efflux proteins (OEP)"/>
    <property type="match status" value="1"/>
</dbReference>
<dbReference type="STRING" id="1293045.H663_06605"/>